<dbReference type="InterPro" id="IPR029035">
    <property type="entry name" value="DHS-like_NAD/FAD-binding_dom"/>
</dbReference>
<dbReference type="InterPro" id="IPR017328">
    <property type="entry name" value="Sirtuin_class_I"/>
</dbReference>
<dbReference type="EMBL" id="JACVVK020000016">
    <property type="protein sequence ID" value="KAK7504230.1"/>
    <property type="molecule type" value="Genomic_DNA"/>
</dbReference>
<sequence>ATGGTDNKADDSNLEADEPGMEKLKQFFQQVLHIGGAAQEEVAHVLEEPTLEGVARYISSGKCKSIITMVGAGISTSAGIPDFRSPGSGLYDNLQAYDLPHPAAIFEIRYFMENPKPFFVLAKELYPGSFKPTPCHYFIRMLCEKGLLLRHYTQNIDTLERVSGLPNEKLVEAHGTFHTSHCLECRTEYSLSWMKEKIFADEIPTCTKEGCTGIVKPDIVFFGEGLPQRFSECAMQDFSKCDLLIIMGTSLAVQPFASLANRVSASTPRLYINLEKGGTVEDPIMALLTGGGMGGFTFDSEDNFRDVFKQATCDDGCYELAELLGWGEELRDLVKAEHERIDQEKPSEGQAGTSSEGEAGKSAAAASAEKEAGTKAPDQKL</sequence>
<feature type="binding site" evidence="10">
    <location>
        <begin position="82"/>
        <end position="84"/>
    </location>
    <ligand>
        <name>NAD(+)</name>
        <dbReference type="ChEBI" id="CHEBI:57540"/>
    </ligand>
</feature>
<feature type="binding site" evidence="10">
    <location>
        <begin position="273"/>
        <end position="275"/>
    </location>
    <ligand>
        <name>NAD(+)</name>
        <dbReference type="ChEBI" id="CHEBI:57540"/>
    </ligand>
</feature>
<dbReference type="SUPFAM" id="SSF52467">
    <property type="entry name" value="DHS-like NAD/FAD-binding domain"/>
    <property type="match status" value="1"/>
</dbReference>
<dbReference type="PIRSF" id="PIRSF037938">
    <property type="entry name" value="SIR2_euk"/>
    <property type="match status" value="1"/>
</dbReference>
<feature type="binding site" evidence="10">
    <location>
        <begin position="154"/>
        <end position="157"/>
    </location>
    <ligand>
        <name>NAD(+)</name>
        <dbReference type="ChEBI" id="CHEBI:57540"/>
    </ligand>
</feature>
<evidence type="ECO:0000259" key="14">
    <source>
        <dbReference type="PROSITE" id="PS50305"/>
    </source>
</evidence>
<feature type="compositionally biased region" description="Low complexity" evidence="13">
    <location>
        <begin position="351"/>
        <end position="367"/>
    </location>
</feature>
<protein>
    <recommendedName>
        <fullName evidence="2">protein acetyllysine N-acetyltransferase</fullName>
        <ecNumber evidence="2">2.3.1.286</ecNumber>
    </recommendedName>
</protein>
<name>A0ABD0LX60_9CAEN</name>
<feature type="binding site" evidence="11 12">
    <location>
        <position position="185"/>
    </location>
    <ligand>
        <name>Zn(2+)</name>
        <dbReference type="ChEBI" id="CHEBI:29105"/>
    </ligand>
</feature>
<evidence type="ECO:0000256" key="6">
    <source>
        <dbReference type="ARBA" id="ARBA00023027"/>
    </source>
</evidence>
<comment type="similarity">
    <text evidence="1">Belongs to the sirtuin family. Class I subfamily.</text>
</comment>
<dbReference type="Gene3D" id="3.40.50.1220">
    <property type="entry name" value="TPP-binding domain"/>
    <property type="match status" value="1"/>
</dbReference>
<dbReference type="AlphaFoldDB" id="A0ABD0LX60"/>
<evidence type="ECO:0000256" key="1">
    <source>
        <dbReference type="ARBA" id="ARBA00006924"/>
    </source>
</evidence>
<dbReference type="EC" id="2.3.1.286" evidence="2"/>
<dbReference type="CDD" id="cd01408">
    <property type="entry name" value="SIRT1"/>
    <property type="match status" value="1"/>
</dbReference>
<feature type="binding site" evidence="10">
    <location>
        <position position="313"/>
    </location>
    <ligand>
        <name>NAD(+)</name>
        <dbReference type="ChEBI" id="CHEBI:57540"/>
    </ligand>
</feature>
<feature type="active site" description="Proton acceptor" evidence="9 12">
    <location>
        <position position="174"/>
    </location>
</feature>
<evidence type="ECO:0000313" key="15">
    <source>
        <dbReference type="EMBL" id="KAK7504230.1"/>
    </source>
</evidence>
<keyword evidence="16" id="KW-1185">Reference proteome</keyword>
<feature type="region of interest" description="Disordered" evidence="13">
    <location>
        <begin position="337"/>
        <end position="381"/>
    </location>
</feature>
<dbReference type="PANTHER" id="PTHR11085:SF6">
    <property type="entry name" value="NAD-DEPENDENT PROTEIN DEACETYLASE SIRTUIN-2"/>
    <property type="match status" value="1"/>
</dbReference>
<dbReference type="InterPro" id="IPR050134">
    <property type="entry name" value="NAD-dep_sirtuin_deacylases"/>
</dbReference>
<dbReference type="InterPro" id="IPR003000">
    <property type="entry name" value="Sirtuin"/>
</dbReference>
<dbReference type="InterPro" id="IPR026590">
    <property type="entry name" value="Ssirtuin_cat_dom"/>
</dbReference>
<comment type="caution">
    <text evidence="15">The sequence shown here is derived from an EMBL/GenBank/DDBJ whole genome shotgun (WGS) entry which is preliminary data.</text>
</comment>
<keyword evidence="3" id="KW-0808">Transferase</keyword>
<dbReference type="GO" id="GO:0046872">
    <property type="term" value="F:metal ion binding"/>
    <property type="evidence" value="ECO:0007669"/>
    <property type="project" value="UniProtKB-KW"/>
</dbReference>
<comment type="catalytic activity">
    <reaction evidence="7">
        <text>N(6)-hexadecanoyl-L-lysyl-[protein] + NAD(+) + H2O = 2''-O-hexadecanoyl-ADP-D-ribose + nicotinamide + L-lysyl-[protein]</text>
        <dbReference type="Rhea" id="RHEA:70563"/>
        <dbReference type="Rhea" id="RHEA-COMP:9752"/>
        <dbReference type="Rhea" id="RHEA-COMP:14175"/>
        <dbReference type="ChEBI" id="CHEBI:15377"/>
        <dbReference type="ChEBI" id="CHEBI:17154"/>
        <dbReference type="ChEBI" id="CHEBI:29969"/>
        <dbReference type="ChEBI" id="CHEBI:57540"/>
        <dbReference type="ChEBI" id="CHEBI:138936"/>
        <dbReference type="ChEBI" id="CHEBI:189673"/>
    </reaction>
    <physiologicalReaction direction="left-to-right" evidence="7">
        <dbReference type="Rhea" id="RHEA:70564"/>
    </physiologicalReaction>
</comment>
<evidence type="ECO:0000256" key="4">
    <source>
        <dbReference type="ARBA" id="ARBA00022723"/>
    </source>
</evidence>
<dbReference type="InterPro" id="IPR026591">
    <property type="entry name" value="Sirtuin_cat_small_dom_sf"/>
</dbReference>
<keyword evidence="6 10" id="KW-0520">NAD</keyword>
<evidence type="ECO:0000256" key="11">
    <source>
        <dbReference type="PIRSR" id="PIRSR037938-3"/>
    </source>
</evidence>
<feature type="binding site" evidence="10">
    <location>
        <begin position="249"/>
        <end position="250"/>
    </location>
    <ligand>
        <name>NAD(+)</name>
        <dbReference type="ChEBI" id="CHEBI:57540"/>
    </ligand>
</feature>
<evidence type="ECO:0000313" key="16">
    <source>
        <dbReference type="Proteomes" id="UP001519460"/>
    </source>
</evidence>
<feature type="binding site" evidence="11 12">
    <location>
        <position position="182"/>
    </location>
    <ligand>
        <name>Zn(2+)</name>
        <dbReference type="ChEBI" id="CHEBI:29105"/>
    </ligand>
</feature>
<comment type="cofactor">
    <cofactor evidence="11">
        <name>Zn(2+)</name>
        <dbReference type="ChEBI" id="CHEBI:29105"/>
    </cofactor>
    <text evidence="11">Binds 1 zinc ion per subunit.</text>
</comment>
<feature type="binding site" evidence="11 12">
    <location>
        <position position="211"/>
    </location>
    <ligand>
        <name>Zn(2+)</name>
        <dbReference type="ChEBI" id="CHEBI:29105"/>
    </ligand>
</feature>
<accession>A0ABD0LX60</accession>
<evidence type="ECO:0000256" key="8">
    <source>
        <dbReference type="ARBA" id="ARBA00048905"/>
    </source>
</evidence>
<feature type="compositionally biased region" description="Basic and acidic residues" evidence="13">
    <location>
        <begin position="368"/>
        <end position="381"/>
    </location>
</feature>
<gene>
    <name evidence="15" type="ORF">BaRGS_00004534</name>
</gene>
<evidence type="ECO:0000256" key="3">
    <source>
        <dbReference type="ARBA" id="ARBA00022679"/>
    </source>
</evidence>
<feature type="non-terminal residue" evidence="15">
    <location>
        <position position="1"/>
    </location>
</feature>
<feature type="binding site" evidence="11 12">
    <location>
        <position position="206"/>
    </location>
    <ligand>
        <name>Zn(2+)</name>
        <dbReference type="ChEBI" id="CHEBI:29105"/>
    </ligand>
</feature>
<evidence type="ECO:0000256" key="12">
    <source>
        <dbReference type="PROSITE-ProRule" id="PRU00236"/>
    </source>
</evidence>
<comment type="catalytic activity">
    <reaction evidence="8">
        <text>N(6)-tetradecanoyl-L-lysyl-[protein] + NAD(+) + H2O = 2''-O-tetradecanoyl-ADP-D-ribose + nicotinamide + L-lysyl-[protein]</text>
        <dbReference type="Rhea" id="RHEA:70567"/>
        <dbReference type="Rhea" id="RHEA-COMP:9752"/>
        <dbReference type="Rhea" id="RHEA-COMP:15437"/>
        <dbReference type="ChEBI" id="CHEBI:15377"/>
        <dbReference type="ChEBI" id="CHEBI:17154"/>
        <dbReference type="ChEBI" id="CHEBI:29969"/>
        <dbReference type="ChEBI" id="CHEBI:57540"/>
        <dbReference type="ChEBI" id="CHEBI:141129"/>
        <dbReference type="ChEBI" id="CHEBI:189674"/>
    </reaction>
    <physiologicalReaction direction="left-to-right" evidence="8">
        <dbReference type="Rhea" id="RHEA:70568"/>
    </physiologicalReaction>
</comment>
<evidence type="ECO:0000256" key="7">
    <source>
        <dbReference type="ARBA" id="ARBA00048378"/>
    </source>
</evidence>
<proteinExistence type="inferred from homology"/>
<feature type="domain" description="Deacetylase sirtuin-type" evidence="14">
    <location>
        <begin position="44"/>
        <end position="327"/>
    </location>
</feature>
<evidence type="ECO:0000256" key="10">
    <source>
        <dbReference type="PIRSR" id="PIRSR037938-2"/>
    </source>
</evidence>
<dbReference type="PANTHER" id="PTHR11085">
    <property type="entry name" value="NAD-DEPENDENT PROTEIN DEACYLASE SIRTUIN-5, MITOCHONDRIAL-RELATED"/>
    <property type="match status" value="1"/>
</dbReference>
<dbReference type="Gene3D" id="3.30.1600.10">
    <property type="entry name" value="SIR2/SIRT2 'Small Domain"/>
    <property type="match status" value="1"/>
</dbReference>
<evidence type="ECO:0000256" key="13">
    <source>
        <dbReference type="SAM" id="MobiDB-lite"/>
    </source>
</evidence>
<reference evidence="15 16" key="1">
    <citation type="journal article" date="2023" name="Sci. Data">
        <title>Genome assembly of the Korean intertidal mud-creeper Batillaria attramentaria.</title>
        <authorList>
            <person name="Patra A.K."/>
            <person name="Ho P.T."/>
            <person name="Jun S."/>
            <person name="Lee S.J."/>
            <person name="Kim Y."/>
            <person name="Won Y.J."/>
        </authorList>
    </citation>
    <scope>NUCLEOTIDE SEQUENCE [LARGE SCALE GENOMIC DNA]</scope>
    <source>
        <strain evidence="15">Wonlab-2016</strain>
    </source>
</reference>
<feature type="compositionally biased region" description="Basic and acidic residues" evidence="13">
    <location>
        <begin position="337"/>
        <end position="347"/>
    </location>
</feature>
<keyword evidence="5 11" id="KW-0862">Zinc</keyword>
<dbReference type="Proteomes" id="UP001519460">
    <property type="component" value="Unassembled WGS sequence"/>
</dbReference>
<dbReference type="Pfam" id="PF02146">
    <property type="entry name" value="SIR2"/>
    <property type="match status" value="1"/>
</dbReference>
<keyword evidence="4 11" id="KW-0479">Metal-binding</keyword>
<evidence type="ECO:0000256" key="2">
    <source>
        <dbReference type="ARBA" id="ARBA00012928"/>
    </source>
</evidence>
<evidence type="ECO:0000256" key="5">
    <source>
        <dbReference type="ARBA" id="ARBA00022833"/>
    </source>
</evidence>
<feature type="binding site" evidence="10">
    <location>
        <begin position="72"/>
        <end position="76"/>
    </location>
    <ligand>
        <name>NAD(+)</name>
        <dbReference type="ChEBI" id="CHEBI:57540"/>
    </ligand>
</feature>
<evidence type="ECO:0000256" key="9">
    <source>
        <dbReference type="PIRSR" id="PIRSR037938-1"/>
    </source>
</evidence>
<organism evidence="15 16">
    <name type="scientific">Batillaria attramentaria</name>
    <dbReference type="NCBI Taxonomy" id="370345"/>
    <lineage>
        <taxon>Eukaryota</taxon>
        <taxon>Metazoa</taxon>
        <taxon>Spiralia</taxon>
        <taxon>Lophotrochozoa</taxon>
        <taxon>Mollusca</taxon>
        <taxon>Gastropoda</taxon>
        <taxon>Caenogastropoda</taxon>
        <taxon>Sorbeoconcha</taxon>
        <taxon>Cerithioidea</taxon>
        <taxon>Batillariidae</taxon>
        <taxon>Batillaria</taxon>
    </lineage>
</organism>
<dbReference type="GO" id="GO:0034979">
    <property type="term" value="F:NAD-dependent protein lysine deacetylase activity"/>
    <property type="evidence" value="ECO:0007669"/>
    <property type="project" value="UniProtKB-EC"/>
</dbReference>
<dbReference type="PROSITE" id="PS50305">
    <property type="entry name" value="SIRTUIN"/>
    <property type="match status" value="1"/>
</dbReference>